<dbReference type="PANTHER" id="PTHR47805:SF1">
    <property type="entry name" value="SAGA-ASSOCIATED FACTOR 73"/>
    <property type="match status" value="1"/>
</dbReference>
<organism evidence="1 2">
    <name type="scientific">Hibiscus sabdariffa</name>
    <name type="common">roselle</name>
    <dbReference type="NCBI Taxonomy" id="183260"/>
    <lineage>
        <taxon>Eukaryota</taxon>
        <taxon>Viridiplantae</taxon>
        <taxon>Streptophyta</taxon>
        <taxon>Embryophyta</taxon>
        <taxon>Tracheophyta</taxon>
        <taxon>Spermatophyta</taxon>
        <taxon>Magnoliopsida</taxon>
        <taxon>eudicotyledons</taxon>
        <taxon>Gunneridae</taxon>
        <taxon>Pentapetalae</taxon>
        <taxon>rosids</taxon>
        <taxon>malvids</taxon>
        <taxon>Malvales</taxon>
        <taxon>Malvaceae</taxon>
        <taxon>Malvoideae</taxon>
        <taxon>Hibiscus</taxon>
    </lineage>
</organism>
<gene>
    <name evidence="1" type="ORF">V6N12_060923</name>
</gene>
<proteinExistence type="predicted"/>
<name>A0ABR2DVL0_9ROSI</name>
<dbReference type="Proteomes" id="UP001472677">
    <property type="component" value="Unassembled WGS sequence"/>
</dbReference>
<comment type="caution">
    <text evidence="1">The sequence shown here is derived from an EMBL/GenBank/DDBJ whole genome shotgun (WGS) entry which is preliminary data.</text>
</comment>
<accession>A0ABR2DVL0</accession>
<evidence type="ECO:0000313" key="2">
    <source>
        <dbReference type="Proteomes" id="UP001472677"/>
    </source>
</evidence>
<sequence length="155" mass="17299">MSFLFAIKSDLPVPLSTKMYCSQRNSRLRLMLSHQYFITPIKELCSDKASQQVSQESTMTLRGSSQGVSPLEQVDNLLTEKPESSRQISNQDLAQISELCSSKSERYLLSNNFSNPHPFDNIPRPQADSVGLTLSKYVPEHTAFSGNLGSLLTKL</sequence>
<dbReference type="PANTHER" id="PTHR47805">
    <property type="entry name" value="SAGA-ASSOCIATED FACTOR 73"/>
    <property type="match status" value="1"/>
</dbReference>
<reference evidence="1 2" key="1">
    <citation type="journal article" date="2024" name="G3 (Bethesda)">
        <title>Genome assembly of Hibiscus sabdariffa L. provides insights into metabolisms of medicinal natural products.</title>
        <authorList>
            <person name="Kim T."/>
        </authorList>
    </citation>
    <scope>NUCLEOTIDE SEQUENCE [LARGE SCALE GENOMIC DNA]</scope>
    <source>
        <strain evidence="1">TK-2024</strain>
        <tissue evidence="1">Old leaves</tissue>
    </source>
</reference>
<keyword evidence="2" id="KW-1185">Reference proteome</keyword>
<dbReference type="InterPro" id="IPR037804">
    <property type="entry name" value="SGF73"/>
</dbReference>
<protein>
    <submittedName>
        <fullName evidence="1">Uncharacterized protein</fullName>
    </submittedName>
</protein>
<evidence type="ECO:0000313" key="1">
    <source>
        <dbReference type="EMBL" id="KAK8547996.1"/>
    </source>
</evidence>
<dbReference type="EMBL" id="JBBPBM010000021">
    <property type="protein sequence ID" value="KAK8547996.1"/>
    <property type="molecule type" value="Genomic_DNA"/>
</dbReference>